<dbReference type="InterPro" id="IPR018163">
    <property type="entry name" value="Thr/Ala-tRNA-synth_IIc_edit"/>
</dbReference>
<dbReference type="Gene3D" id="2.40.30.130">
    <property type="match status" value="1"/>
</dbReference>
<evidence type="ECO:0000256" key="2">
    <source>
        <dbReference type="ARBA" id="ARBA00022833"/>
    </source>
</evidence>
<dbReference type="InterPro" id="IPR009000">
    <property type="entry name" value="Transl_B-barrel_sf"/>
</dbReference>
<keyword evidence="4" id="KW-1185">Reference proteome</keyword>
<dbReference type="Gene3D" id="3.30.980.10">
    <property type="entry name" value="Threonyl-trna Synthetase, Chain A, domain 2"/>
    <property type="match status" value="1"/>
</dbReference>
<name>A0ABT5KSZ2_9BURK</name>
<evidence type="ECO:0000256" key="1">
    <source>
        <dbReference type="ARBA" id="ARBA00022723"/>
    </source>
</evidence>
<dbReference type="Proteomes" id="UP001219862">
    <property type="component" value="Unassembled WGS sequence"/>
</dbReference>
<gene>
    <name evidence="3" type="ORF">PRZ01_12720</name>
</gene>
<comment type="caution">
    <text evidence="3">The sequence shown here is derived from an EMBL/GenBank/DDBJ whole genome shotgun (WGS) entry which is preliminary data.</text>
</comment>
<dbReference type="RefSeq" id="WP_273597168.1">
    <property type="nucleotide sequence ID" value="NZ_JAQQXS010000010.1"/>
</dbReference>
<protein>
    <submittedName>
        <fullName evidence="3">Alanyl-tRNA editing protein</fullName>
    </submittedName>
</protein>
<accession>A0ABT5KSZ2</accession>
<evidence type="ECO:0000313" key="3">
    <source>
        <dbReference type="EMBL" id="MDC8786054.1"/>
    </source>
</evidence>
<dbReference type="SUPFAM" id="SSF55186">
    <property type="entry name" value="ThrRS/AlaRS common domain"/>
    <property type="match status" value="1"/>
</dbReference>
<keyword evidence="2" id="KW-0862">Zinc</keyword>
<reference evidence="3 4" key="1">
    <citation type="submission" date="2022-10" db="EMBL/GenBank/DDBJ databases">
        <title>paucibacter sp. hw8 Genome sequencing.</title>
        <authorList>
            <person name="Park S."/>
        </authorList>
    </citation>
    <scope>NUCLEOTIDE SEQUENCE [LARGE SCALE GENOMIC DNA]</scope>
    <source>
        <strain evidence="4">hw8</strain>
    </source>
</reference>
<dbReference type="InterPro" id="IPR051335">
    <property type="entry name" value="Alanyl-tRNA_Editing_Enzymes"/>
</dbReference>
<keyword evidence="1" id="KW-0479">Metal-binding</keyword>
<proteinExistence type="predicted"/>
<evidence type="ECO:0000313" key="4">
    <source>
        <dbReference type="Proteomes" id="UP001219862"/>
    </source>
</evidence>
<organism evidence="3 4">
    <name type="scientific">Roseateles koreensis</name>
    <dbReference type="NCBI Taxonomy" id="2987526"/>
    <lineage>
        <taxon>Bacteria</taxon>
        <taxon>Pseudomonadati</taxon>
        <taxon>Pseudomonadota</taxon>
        <taxon>Betaproteobacteria</taxon>
        <taxon>Burkholderiales</taxon>
        <taxon>Sphaerotilaceae</taxon>
        <taxon>Roseateles</taxon>
    </lineage>
</organism>
<dbReference type="EMBL" id="JAQQXS010000010">
    <property type="protein sequence ID" value="MDC8786054.1"/>
    <property type="molecule type" value="Genomic_DNA"/>
</dbReference>
<dbReference type="SUPFAM" id="SSF50447">
    <property type="entry name" value="Translation proteins"/>
    <property type="match status" value="1"/>
</dbReference>
<sequence length="252" mass="27315">MLDRKTLKLYYDQPYASTCGATVVRVGADYIELDQTIAFPVGGGQEADQGVIIVAGVSMRFMEVKAVYGTPAYGSEFPDVKVGGVIWHMIAGEDQGLLPRVEVGQQACVRIDVRRRGALALSHTASHLVYLGILKQRPDAINATLGCHIGTTAARFDFSIKRRFEPDDLLAITQTANELVARALPIETFAHEAVPDARIWLCDNMTIPCGGLHLSNTAPVGELVVRRRSLGAGKERIACEFPAATFAVDAYI</sequence>
<dbReference type="PANTHER" id="PTHR43462">
    <property type="entry name" value="ALANYL-TRNA EDITING PROTEIN"/>
    <property type="match status" value="1"/>
</dbReference>
<dbReference type="PANTHER" id="PTHR43462:SF1">
    <property type="entry name" value="ALANYL-TRNA EDITING PROTEIN AARSD1"/>
    <property type="match status" value="1"/>
</dbReference>